<dbReference type="HAMAP" id="MF_00362">
    <property type="entry name" value="Ribosomal_uL10"/>
    <property type="match status" value="1"/>
</dbReference>
<reference evidence="6 7" key="1">
    <citation type="submission" date="2017-09" db="EMBL/GenBank/DDBJ databases">
        <title>Sequencing the genomes of two abundant thermophiles in Great Basin hot springs: Thermocrinis jamiesonii and novel Chloroflexi Thermoflexus hugenholtzii.</title>
        <authorList>
            <person name="Hedlund B."/>
        </authorList>
    </citation>
    <scope>NUCLEOTIDE SEQUENCE [LARGE SCALE GENOMIC DNA]</scope>
    <source>
        <strain evidence="6 7">G233</strain>
    </source>
</reference>
<keyword evidence="2 5" id="KW-0689">Ribosomal protein</keyword>
<dbReference type="EMBL" id="PDJQ01000001">
    <property type="protein sequence ID" value="PFG73707.1"/>
    <property type="molecule type" value="Genomic_DNA"/>
</dbReference>
<organism evidence="6 7">
    <name type="scientific">Tepidiforma thermophila (strain KCTC 52669 / CGMCC 1.13589 / G233)</name>
    <dbReference type="NCBI Taxonomy" id="2761530"/>
    <lineage>
        <taxon>Bacteria</taxon>
        <taxon>Bacillati</taxon>
        <taxon>Chloroflexota</taxon>
        <taxon>Tepidiformia</taxon>
        <taxon>Tepidiformales</taxon>
        <taxon>Tepidiformaceae</taxon>
        <taxon>Tepidiforma</taxon>
    </lineage>
</organism>
<dbReference type="Gene3D" id="6.10.250.290">
    <property type="match status" value="1"/>
</dbReference>
<dbReference type="SUPFAM" id="SSF160369">
    <property type="entry name" value="Ribosomal protein L10-like"/>
    <property type="match status" value="1"/>
</dbReference>
<protein>
    <recommendedName>
        <fullName evidence="4 5">Large ribosomal subunit protein uL10</fullName>
    </recommendedName>
</protein>
<accession>A0A2A9HCH1</accession>
<evidence type="ECO:0000313" key="6">
    <source>
        <dbReference type="EMBL" id="PFG73707.1"/>
    </source>
</evidence>
<dbReference type="PROSITE" id="PS01109">
    <property type="entry name" value="RIBOSOMAL_L10"/>
    <property type="match status" value="1"/>
</dbReference>
<dbReference type="RefSeq" id="WP_165772496.1">
    <property type="nucleotide sequence ID" value="NZ_PDJQ01000001.1"/>
</dbReference>
<dbReference type="AlphaFoldDB" id="A0A2A9HCH1"/>
<gene>
    <name evidence="5" type="primary">rplJ</name>
    <name evidence="6" type="ORF">A9A59_0910</name>
</gene>
<dbReference type="InterPro" id="IPR001790">
    <property type="entry name" value="Ribosomal_uL10"/>
</dbReference>
<dbReference type="InterPro" id="IPR043141">
    <property type="entry name" value="Ribosomal_uL10-like_sf"/>
</dbReference>
<sequence>MPTPRKVAMLAEVKDRIARASVAVSADYRGLTVAQITELRRALRPTGAEVKVVKNTLAAMAAKEAGRAEMAEIVKGPTAMVFGFDDPIGPVKAFTEHLRSKRLNIEVHGGWLEGRVLSRAEVESLATMPPKEQLIADVVSKLQSPLYQFSGLLQSTIRNFAGLIDARAKQLESA</sequence>
<keyword evidence="5" id="KW-0699">rRNA-binding</keyword>
<dbReference type="GO" id="GO:0015934">
    <property type="term" value="C:large ribosomal subunit"/>
    <property type="evidence" value="ECO:0007669"/>
    <property type="project" value="InterPro"/>
</dbReference>
<evidence type="ECO:0000256" key="2">
    <source>
        <dbReference type="ARBA" id="ARBA00022980"/>
    </source>
</evidence>
<dbReference type="GO" id="GO:0070180">
    <property type="term" value="F:large ribosomal subunit rRNA binding"/>
    <property type="evidence" value="ECO:0007669"/>
    <property type="project" value="UniProtKB-UniRule"/>
</dbReference>
<dbReference type="InterPro" id="IPR002363">
    <property type="entry name" value="Ribosomal_uL10_CS_bac"/>
</dbReference>
<dbReference type="PANTHER" id="PTHR11560">
    <property type="entry name" value="39S RIBOSOMAL PROTEIN L10, MITOCHONDRIAL"/>
    <property type="match status" value="1"/>
</dbReference>
<keyword evidence="3 5" id="KW-0687">Ribonucleoprotein</keyword>
<keyword evidence="5" id="KW-0694">RNA-binding</keyword>
<dbReference type="InterPro" id="IPR047865">
    <property type="entry name" value="Ribosomal_uL10_bac_type"/>
</dbReference>
<comment type="similarity">
    <text evidence="1 5">Belongs to the universal ribosomal protein uL10 family.</text>
</comment>
<keyword evidence="7" id="KW-1185">Reference proteome</keyword>
<dbReference type="Proteomes" id="UP000223071">
    <property type="component" value="Unassembled WGS sequence"/>
</dbReference>
<evidence type="ECO:0000313" key="7">
    <source>
        <dbReference type="Proteomes" id="UP000223071"/>
    </source>
</evidence>
<dbReference type="NCBIfam" id="NF000955">
    <property type="entry name" value="PRK00099.1-1"/>
    <property type="match status" value="1"/>
</dbReference>
<dbReference type="GO" id="GO:0006412">
    <property type="term" value="P:translation"/>
    <property type="evidence" value="ECO:0007669"/>
    <property type="project" value="UniProtKB-UniRule"/>
</dbReference>
<evidence type="ECO:0000256" key="4">
    <source>
        <dbReference type="ARBA" id="ARBA00035202"/>
    </source>
</evidence>
<comment type="caution">
    <text evidence="6">The sequence shown here is derived from an EMBL/GenBank/DDBJ whole genome shotgun (WGS) entry which is preliminary data.</text>
</comment>
<evidence type="ECO:0000256" key="3">
    <source>
        <dbReference type="ARBA" id="ARBA00023274"/>
    </source>
</evidence>
<comment type="subunit">
    <text evidence="5">Part of the ribosomal stalk of the 50S ribosomal subunit. The N-terminus interacts with L11 and the large rRNA to form the base of the stalk. The C-terminus forms an elongated spine to which L12 dimers bind in a sequential fashion forming a multimeric L10(L12)X complex.</text>
</comment>
<dbReference type="CDD" id="cd05797">
    <property type="entry name" value="Ribosomal_L10"/>
    <property type="match status" value="1"/>
</dbReference>
<dbReference type="Pfam" id="PF00466">
    <property type="entry name" value="Ribosomal_L10"/>
    <property type="match status" value="1"/>
</dbReference>
<dbReference type="Gene3D" id="3.30.70.1730">
    <property type="match status" value="1"/>
</dbReference>
<proteinExistence type="inferred from homology"/>
<evidence type="ECO:0000256" key="5">
    <source>
        <dbReference type="HAMAP-Rule" id="MF_00362"/>
    </source>
</evidence>
<comment type="function">
    <text evidence="5">Forms part of the ribosomal stalk, playing a central role in the interaction of the ribosome with GTP-bound translation factors.</text>
</comment>
<dbReference type="GO" id="GO:0003735">
    <property type="term" value="F:structural constituent of ribosome"/>
    <property type="evidence" value="ECO:0007669"/>
    <property type="project" value="InterPro"/>
</dbReference>
<dbReference type="InterPro" id="IPR022973">
    <property type="entry name" value="Ribosomal_uL10_bac"/>
</dbReference>
<name>A0A2A9HCH1_TEPT2</name>
<evidence type="ECO:0000256" key="1">
    <source>
        <dbReference type="ARBA" id="ARBA00008889"/>
    </source>
</evidence>